<dbReference type="InterPro" id="IPR027417">
    <property type="entry name" value="P-loop_NTPase"/>
</dbReference>
<evidence type="ECO:0000256" key="2">
    <source>
        <dbReference type="ARBA" id="ARBA00023043"/>
    </source>
</evidence>
<dbReference type="CDD" id="cd14688">
    <property type="entry name" value="bZIP_YAP"/>
    <property type="match status" value="1"/>
</dbReference>
<feature type="repeat" description="ANK" evidence="3">
    <location>
        <begin position="1231"/>
        <end position="1263"/>
    </location>
</feature>
<evidence type="ECO:0000256" key="4">
    <source>
        <dbReference type="SAM" id="Coils"/>
    </source>
</evidence>
<keyword evidence="1" id="KW-0677">Repeat</keyword>
<feature type="domain" description="GPI inositol-deacylase winged helix" evidence="5">
    <location>
        <begin position="889"/>
        <end position="963"/>
    </location>
</feature>
<name>A0AB34FJW0_9HYPO</name>
<evidence type="ECO:0000259" key="6">
    <source>
        <dbReference type="Pfam" id="PF24883"/>
    </source>
</evidence>
<dbReference type="InterPro" id="IPR002110">
    <property type="entry name" value="Ankyrin_rpt"/>
</dbReference>
<proteinExistence type="predicted"/>
<protein>
    <submittedName>
        <fullName evidence="7">Uncharacterized protein</fullName>
    </submittedName>
</protein>
<keyword evidence="4" id="KW-0175">Coiled coil</keyword>
<keyword evidence="2 3" id="KW-0040">ANK repeat</keyword>
<dbReference type="InterPro" id="IPR054471">
    <property type="entry name" value="GPIID_WHD"/>
</dbReference>
<dbReference type="EMBL" id="JAQHRD010000007">
    <property type="protein sequence ID" value="KAJ6438994.1"/>
    <property type="molecule type" value="Genomic_DNA"/>
</dbReference>
<dbReference type="Proteomes" id="UP001163105">
    <property type="component" value="Unassembled WGS sequence"/>
</dbReference>
<feature type="repeat" description="ANK" evidence="3">
    <location>
        <begin position="1265"/>
        <end position="1297"/>
    </location>
</feature>
<keyword evidence="8" id="KW-1185">Reference proteome</keyword>
<dbReference type="SMART" id="SM00248">
    <property type="entry name" value="ANK"/>
    <property type="match status" value="8"/>
</dbReference>
<dbReference type="Pfam" id="PF00023">
    <property type="entry name" value="Ank"/>
    <property type="match status" value="2"/>
</dbReference>
<accession>A0AB34FJW0</accession>
<dbReference type="PANTHER" id="PTHR24171:SF9">
    <property type="entry name" value="ANKYRIN REPEAT DOMAIN-CONTAINING PROTEIN 39"/>
    <property type="match status" value="1"/>
</dbReference>
<gene>
    <name evidence="7" type="ORF">O9K51_08397</name>
</gene>
<feature type="repeat" description="ANK" evidence="3">
    <location>
        <begin position="1098"/>
        <end position="1130"/>
    </location>
</feature>
<dbReference type="PROSITE" id="PS50297">
    <property type="entry name" value="ANK_REP_REGION"/>
    <property type="match status" value="6"/>
</dbReference>
<evidence type="ECO:0000256" key="1">
    <source>
        <dbReference type="ARBA" id="ARBA00022737"/>
    </source>
</evidence>
<dbReference type="SUPFAM" id="SSF48403">
    <property type="entry name" value="Ankyrin repeat"/>
    <property type="match status" value="1"/>
</dbReference>
<dbReference type="Gene3D" id="1.25.40.20">
    <property type="entry name" value="Ankyrin repeat-containing domain"/>
    <property type="match status" value="1"/>
</dbReference>
<dbReference type="PANTHER" id="PTHR24171">
    <property type="entry name" value="ANKYRIN REPEAT DOMAIN-CONTAINING PROTEIN 39-RELATED"/>
    <property type="match status" value="1"/>
</dbReference>
<dbReference type="PROSITE" id="PS50088">
    <property type="entry name" value="ANK_REPEAT"/>
    <property type="match status" value="6"/>
</dbReference>
<dbReference type="InterPro" id="IPR036770">
    <property type="entry name" value="Ankyrin_rpt-contain_sf"/>
</dbReference>
<evidence type="ECO:0000256" key="3">
    <source>
        <dbReference type="PROSITE-ProRule" id="PRU00023"/>
    </source>
</evidence>
<dbReference type="Gene3D" id="3.40.50.300">
    <property type="entry name" value="P-loop containing nucleotide triphosphate hydrolases"/>
    <property type="match status" value="1"/>
</dbReference>
<evidence type="ECO:0000313" key="7">
    <source>
        <dbReference type="EMBL" id="KAJ6438994.1"/>
    </source>
</evidence>
<feature type="repeat" description="ANK" evidence="3">
    <location>
        <begin position="1164"/>
        <end position="1189"/>
    </location>
</feature>
<feature type="domain" description="Nephrocystin 3-like N-terminal" evidence="6">
    <location>
        <begin position="657"/>
        <end position="774"/>
    </location>
</feature>
<dbReference type="Pfam" id="PF12796">
    <property type="entry name" value="Ank_2"/>
    <property type="match status" value="2"/>
</dbReference>
<feature type="coiled-coil region" evidence="4">
    <location>
        <begin position="252"/>
        <end position="311"/>
    </location>
</feature>
<reference evidence="7" key="1">
    <citation type="submission" date="2023-01" db="EMBL/GenBank/DDBJ databases">
        <title>The growth and conidiation of Purpureocillium lavendulum are regulated by nitrogen source and histone H3K14 acetylation.</title>
        <authorList>
            <person name="Tang P."/>
            <person name="Han J."/>
            <person name="Zhang C."/>
            <person name="Tang P."/>
            <person name="Qi F."/>
            <person name="Zhang K."/>
            <person name="Liang L."/>
        </authorList>
    </citation>
    <scope>NUCLEOTIDE SEQUENCE</scope>
    <source>
        <strain evidence="7">YMF1.00683</strain>
    </source>
</reference>
<dbReference type="SUPFAM" id="SSF52540">
    <property type="entry name" value="P-loop containing nucleoside triphosphate hydrolases"/>
    <property type="match status" value="1"/>
</dbReference>
<dbReference type="Pfam" id="PF22939">
    <property type="entry name" value="WHD_GPIID"/>
    <property type="match status" value="1"/>
</dbReference>
<evidence type="ECO:0000313" key="8">
    <source>
        <dbReference type="Proteomes" id="UP001163105"/>
    </source>
</evidence>
<dbReference type="Pfam" id="PF24883">
    <property type="entry name" value="NPHP3_N"/>
    <property type="match status" value="1"/>
</dbReference>
<dbReference type="PRINTS" id="PR01415">
    <property type="entry name" value="ANKYRIN"/>
</dbReference>
<feature type="repeat" description="ANK" evidence="3">
    <location>
        <begin position="1197"/>
        <end position="1230"/>
    </location>
</feature>
<organism evidence="7 8">
    <name type="scientific">Purpureocillium lavendulum</name>
    <dbReference type="NCBI Taxonomy" id="1247861"/>
    <lineage>
        <taxon>Eukaryota</taxon>
        <taxon>Fungi</taxon>
        <taxon>Dikarya</taxon>
        <taxon>Ascomycota</taxon>
        <taxon>Pezizomycotina</taxon>
        <taxon>Sordariomycetes</taxon>
        <taxon>Hypocreomycetidae</taxon>
        <taxon>Hypocreales</taxon>
        <taxon>Ophiocordycipitaceae</taxon>
        <taxon>Purpureocillium</taxon>
    </lineage>
</organism>
<sequence length="1328" mass="147963">MVAPQDPPADVLLRFAYYMVTEEYHSGKANSTLLTYFTSVCGLSLPNGSEFLGPGKYTTHLSGFIYCVRLIMLEAALPCFSHKYVGIKARSRRGQLEILQRLRQEKMCDGTMSPLGEMISLFTFGTALRQSNGPTFCFEWSGDGETIAWDGDCRLTMTDFRSLVHEVLESAARASQHLMYNWEPPEPDYKRIRDRLSTSTVGYSFVTDSVNGLQRAHFELFTRACLSPVDCLLQKTRDGESAWDRAVNKDNLERVRKNQRRSRARKKEYLQRLEQQLRACELHGVEASAEMQAAARRVTEENKQLRKLLSRHGVSNESITEYLHFGTIFAPEPAQTSFPGVNTGPVAQYLREPLLPEQTEELGLGVSSQIPSLLSRAMQATSPSIVSSPFYEQMIMALPEHAGGAGGDVIGHVQPRNVMIISATCDGETLVLQQEEAAFARLSIEPARLIKYMTGAHLRITDLGLPFAFGIDFDGNICSTCWQWIGPSEFSTSELRTLTTALYDFNGAIKTFQTHLEICEENEARLVSLEYLENALTRCGQALEIINQFMERRRVMDKVLLGPKFDRKLKASLAILQGAKELFMLVVQADQQYVRNVAQDARDIQAITQHNGLQLGEIRKMQTDQNSAGERQAVLDWLGSSDHAAVQSDYFNRRQQGTWQWFLESAAFTDWLDTDSKTLICLGIPGAGKTILMSTVVHHLQERYRSVATATLAYVYLNYGRQDEQNLQQLLTSLLQQACQRESQFPDCVKSLYDQHKEHKTRPSIAELSTALQSITKAHDMHEFRGMRSVDIRANGSDIQEYLSGQMFRLPRVVRHNQELQEQVRTEIVGASDGLFLLAKLHLDSLVGKTSVKSVKAALQSLPKGSGLYDAAYDMTIVRLRGQDADSVELAKQALMWLACAKRPLTTAELQHALAVEKDTGVLDEENLNAIEDIVSVCTGLITVDRESDIVRIAHRTAHQYLQRIRQDWFPQADRDIATTCLTYLSFVIFRNGSCSTDDHLDTRLANHPLYSYAAHWWAYHARKEAVPSKFVLGFLQNNSLVQAASQVTNFDSSRWRPGYGQRIPKQVTGLHLATRFGIPEAVDSLLTHNGVGIKVSTGRTPLTYAAEGGHMASAEILLDFGAKTNAVSSTGRTPLSYSAHARESDMAKMLLSNRAAVDSEDIDGDTPLCWAAMQGNEDMLRYLIAQGAGFGNAGGNGRTPLSYAASNGHDSIIKILCQEFGADPDQADAWGQTPLLRAAREGHVKTVEVLIKQTAKLDAKDNVLSQTALSHAAQWGYTSIVQLLVENGADPLSEDMFGETPLDYAVNYEQIAVLELLRQRTGEETLC</sequence>
<feature type="repeat" description="ANK" evidence="3">
    <location>
        <begin position="1131"/>
        <end position="1163"/>
    </location>
</feature>
<comment type="caution">
    <text evidence="7">The sequence shown here is derived from an EMBL/GenBank/DDBJ whole genome shotgun (WGS) entry which is preliminary data.</text>
</comment>
<dbReference type="InterPro" id="IPR056884">
    <property type="entry name" value="NPHP3-like_N"/>
</dbReference>
<evidence type="ECO:0000259" key="5">
    <source>
        <dbReference type="Pfam" id="PF22939"/>
    </source>
</evidence>